<dbReference type="PANTHER" id="PTHR28082">
    <property type="entry name" value="ZINC FINGER PROTEIN"/>
    <property type="match status" value="1"/>
</dbReference>
<dbReference type="PANTHER" id="PTHR28082:SF1">
    <property type="entry name" value="HELPER OF TIM PROTEIN 13"/>
    <property type="match status" value="1"/>
</dbReference>
<reference evidence="5 6" key="1">
    <citation type="submission" date="2021-01" db="EMBL/GenBank/DDBJ databases">
        <title>Genomic Encyclopedia of Type Strains, Phase IV (KMG-IV): sequencing the most valuable type-strain genomes for metagenomic binning, comparative biology and taxonomic classification.</title>
        <authorList>
            <person name="Goeker M."/>
        </authorList>
    </citation>
    <scope>NUCLEOTIDE SEQUENCE [LARGE SCALE GENOMIC DNA]</scope>
    <source>
        <strain evidence="5 6">DSM 28236</strain>
    </source>
</reference>
<dbReference type="Proteomes" id="UP000808914">
    <property type="component" value="Unassembled WGS sequence"/>
</dbReference>
<keyword evidence="1" id="KW-0479">Metal-binding</keyword>
<accession>A0ABS2Q1F7</accession>
<sequence>MEIKGHKVLGVDTDEETRCKHYHTEKDIIAIKFKCCRTYFPCYECHEALADHPAEVWTRSEQETKAVLCGACRYELTIKEYLECDSNCPKCRAEFNPGCQRHYHLYFE</sequence>
<dbReference type="InterPro" id="IPR008913">
    <property type="entry name" value="Znf_CHY"/>
</dbReference>
<evidence type="ECO:0000313" key="6">
    <source>
        <dbReference type="Proteomes" id="UP000808914"/>
    </source>
</evidence>
<organism evidence="5 6">
    <name type="scientific">Scopulibacillus daqui</name>
    <dbReference type="NCBI Taxonomy" id="1469162"/>
    <lineage>
        <taxon>Bacteria</taxon>
        <taxon>Bacillati</taxon>
        <taxon>Bacillota</taxon>
        <taxon>Bacilli</taxon>
        <taxon>Bacillales</taxon>
        <taxon>Sporolactobacillaceae</taxon>
        <taxon>Scopulibacillus</taxon>
    </lineage>
</organism>
<dbReference type="SUPFAM" id="SSF161219">
    <property type="entry name" value="CHY zinc finger-like"/>
    <property type="match status" value="1"/>
</dbReference>
<evidence type="ECO:0000313" key="5">
    <source>
        <dbReference type="EMBL" id="MBM7646128.1"/>
    </source>
</evidence>
<dbReference type="InterPro" id="IPR016694">
    <property type="entry name" value="UCP017292"/>
</dbReference>
<proteinExistence type="predicted"/>
<evidence type="ECO:0000256" key="1">
    <source>
        <dbReference type="ARBA" id="ARBA00022723"/>
    </source>
</evidence>
<dbReference type="PROSITE" id="PS51266">
    <property type="entry name" value="ZF_CHY"/>
    <property type="match status" value="1"/>
</dbReference>
<keyword evidence="6" id="KW-1185">Reference proteome</keyword>
<protein>
    <submittedName>
        <fullName evidence="5">CHY-type Zn-finger protein</fullName>
    </submittedName>
</protein>
<keyword evidence="2" id="KW-0863">Zinc-finger</keyword>
<gene>
    <name evidence="5" type="ORF">JOD45_002354</name>
</gene>
<evidence type="ECO:0000259" key="4">
    <source>
        <dbReference type="PROSITE" id="PS51266"/>
    </source>
</evidence>
<evidence type="ECO:0000256" key="2">
    <source>
        <dbReference type="ARBA" id="ARBA00022771"/>
    </source>
</evidence>
<feature type="domain" description="CHY-type" evidence="4">
    <location>
        <begin position="12"/>
        <end position="90"/>
    </location>
</feature>
<comment type="caution">
    <text evidence="5">The sequence shown here is derived from an EMBL/GenBank/DDBJ whole genome shotgun (WGS) entry which is preliminary data.</text>
</comment>
<dbReference type="InterPro" id="IPR052604">
    <property type="entry name" value="Mito_Tim_assembly_helper"/>
</dbReference>
<dbReference type="PIRSF" id="PIRSF017292">
    <property type="entry name" value="UCP017292_Znf_CHY"/>
    <property type="match status" value="1"/>
</dbReference>
<evidence type="ECO:0000256" key="3">
    <source>
        <dbReference type="ARBA" id="ARBA00022833"/>
    </source>
</evidence>
<dbReference type="Pfam" id="PF05495">
    <property type="entry name" value="zf-CHY"/>
    <property type="match status" value="1"/>
</dbReference>
<dbReference type="RefSeq" id="WP_205004027.1">
    <property type="nucleotide sequence ID" value="NZ_JAFBER010000016.1"/>
</dbReference>
<dbReference type="EMBL" id="JAFBER010000016">
    <property type="protein sequence ID" value="MBM7646128.1"/>
    <property type="molecule type" value="Genomic_DNA"/>
</dbReference>
<dbReference type="InterPro" id="IPR037274">
    <property type="entry name" value="Znf_CHY_sf"/>
</dbReference>
<name>A0ABS2Q1F7_9BACL</name>
<keyword evidence="3" id="KW-0862">Zinc</keyword>